<organism evidence="2 3">
    <name type="scientific">Clostridium botulinum CFSAN001627</name>
    <dbReference type="NCBI Taxonomy" id="1232189"/>
    <lineage>
        <taxon>Bacteria</taxon>
        <taxon>Bacillati</taxon>
        <taxon>Bacillota</taxon>
        <taxon>Clostridia</taxon>
        <taxon>Eubacteriales</taxon>
        <taxon>Clostridiaceae</taxon>
        <taxon>Clostridium</taxon>
    </lineage>
</organism>
<reference evidence="2 3" key="1">
    <citation type="submission" date="2012-10" db="EMBL/GenBank/DDBJ databases">
        <authorList>
            <person name="Strain E.A."/>
            <person name="Brown E."/>
            <person name="Allard M.W."/>
            <person name="Gonzalez-Escalona N."/>
            <person name="Timme R."/>
        </authorList>
    </citation>
    <scope>NUCLEOTIDE SEQUENCE [LARGE SCALE GENOMIC DNA]</scope>
    <source>
        <strain evidence="2 3">CFSAN001627</strain>
    </source>
</reference>
<dbReference type="EMBL" id="AMXI01001424">
    <property type="protein sequence ID" value="EKN39424.1"/>
    <property type="molecule type" value="Genomic_DNA"/>
</dbReference>
<dbReference type="PATRIC" id="fig|1232189.3.peg.3556"/>
<evidence type="ECO:0000313" key="2">
    <source>
        <dbReference type="EMBL" id="EKN39424.1"/>
    </source>
</evidence>
<keyword evidence="1" id="KW-0472">Membrane</keyword>
<dbReference type="Proteomes" id="UP000011944">
    <property type="component" value="Unassembled WGS sequence"/>
</dbReference>
<comment type="caution">
    <text evidence="2">The sequence shown here is derived from an EMBL/GenBank/DDBJ whole genome shotgun (WGS) entry which is preliminary data.</text>
</comment>
<keyword evidence="1" id="KW-1133">Transmembrane helix</keyword>
<evidence type="ECO:0000256" key="1">
    <source>
        <dbReference type="SAM" id="Phobius"/>
    </source>
</evidence>
<keyword evidence="1" id="KW-0812">Transmembrane</keyword>
<accession>M1ZTE4</accession>
<reference evidence="2 3" key="2">
    <citation type="submission" date="2013-03" db="EMBL/GenBank/DDBJ databases">
        <title>Diversity in Clostridium botulinum.</title>
        <authorList>
            <person name="Timme R.E."/>
            <person name="Allard M."/>
            <person name="Luo Y."/>
            <person name="Strain E."/>
            <person name="Gonzalez-Escalona N."/>
            <person name="Brown E."/>
        </authorList>
    </citation>
    <scope>NUCLEOTIDE SEQUENCE [LARGE SCALE GENOMIC DNA]</scope>
    <source>
        <strain evidence="2 3">CFSAN001627</strain>
    </source>
</reference>
<proteinExistence type="predicted"/>
<feature type="transmembrane region" description="Helical" evidence="1">
    <location>
        <begin position="139"/>
        <end position="160"/>
    </location>
</feature>
<sequence length="166" mass="19330">MKYRKIFVAVYAFILAFIMFLPCKIIGRSAIKKDDMKLHVYYQAVTGPTHYLKEDSIKLKKSMKSTYPKANTSMIELVGNTPYHLVLDPMYLGEDMTVYGKVTGVTKEYEPCGDGIIPVFEVSYWDVPFRRLIFVQYQWLGILMLLMFPVFVIAAVRLILSYKRMR</sequence>
<protein>
    <submittedName>
        <fullName evidence="2">Uncharacterized protein</fullName>
    </submittedName>
</protein>
<evidence type="ECO:0000313" key="3">
    <source>
        <dbReference type="Proteomes" id="UP000011944"/>
    </source>
</evidence>
<feature type="transmembrane region" description="Helical" evidence="1">
    <location>
        <begin position="6"/>
        <end position="27"/>
    </location>
</feature>
<name>M1ZTE4_CLOBO</name>
<gene>
    <name evidence="2" type="ORF">CFSAN001627_22739</name>
</gene>
<dbReference type="AlphaFoldDB" id="M1ZTE4"/>